<sequence>MDSVDIAGAFVTARREATALTDYPGPLPNDLDQAYRIQEAAIGLSEDAGRRIAGWKAGLIAPDLRVPGGDERLVGPIWADTVRSVSGDSTSPELVEGPTMPVYEHGFAAAEAEFVVRLEVDVVPGTWDADDAAALPHTVLAGIEIASSPLVAINDLGPAVTASDFGNNHGLLVGDPIPVGADDLAGVQVRTEIDGAVVGEATGAAIPGGIHTSLAQTLTILGRRGRTVAAGSLIATGAVTGVHRARVGQRVAVTFAGVPVLRCRLGAQQ</sequence>
<dbReference type="InterPro" id="IPR036663">
    <property type="entry name" value="Fumarylacetoacetase_C_sf"/>
</dbReference>
<gene>
    <name evidence="1" type="ORF">IAA98_15675</name>
</gene>
<dbReference type="Gene3D" id="3.90.850.10">
    <property type="entry name" value="Fumarylacetoacetase-like, C-terminal domain"/>
    <property type="match status" value="1"/>
</dbReference>
<dbReference type="Proteomes" id="UP000886842">
    <property type="component" value="Unassembled WGS sequence"/>
</dbReference>
<reference evidence="1" key="2">
    <citation type="journal article" date="2021" name="PeerJ">
        <title>Extensive microbial diversity within the chicken gut microbiome revealed by metagenomics and culture.</title>
        <authorList>
            <person name="Gilroy R."/>
            <person name="Ravi A."/>
            <person name="Getino M."/>
            <person name="Pursley I."/>
            <person name="Horton D.L."/>
            <person name="Alikhan N.F."/>
            <person name="Baker D."/>
            <person name="Gharbi K."/>
            <person name="Hall N."/>
            <person name="Watson M."/>
            <person name="Adriaenssens E.M."/>
            <person name="Foster-Nyarko E."/>
            <person name="Jarju S."/>
            <person name="Secka A."/>
            <person name="Antonio M."/>
            <person name="Oren A."/>
            <person name="Chaudhuri R.R."/>
            <person name="La Ragione R."/>
            <person name="Hildebrand F."/>
            <person name="Pallen M.J."/>
        </authorList>
    </citation>
    <scope>NUCLEOTIDE SEQUENCE</scope>
    <source>
        <strain evidence="1">ChiGjej1B1-24693</strain>
    </source>
</reference>
<name>A0A9D1H1B9_9ACTN</name>
<evidence type="ECO:0000313" key="1">
    <source>
        <dbReference type="EMBL" id="HIT77017.1"/>
    </source>
</evidence>
<comment type="caution">
    <text evidence="1">The sequence shown here is derived from an EMBL/GenBank/DDBJ whole genome shotgun (WGS) entry which is preliminary data.</text>
</comment>
<organism evidence="1 2">
    <name type="scientific">Candidatus Avipropionibacterium avicola</name>
    <dbReference type="NCBI Taxonomy" id="2840701"/>
    <lineage>
        <taxon>Bacteria</taxon>
        <taxon>Bacillati</taxon>
        <taxon>Actinomycetota</taxon>
        <taxon>Actinomycetes</taxon>
        <taxon>Propionibacteriales</taxon>
        <taxon>Propionibacteriaceae</taxon>
        <taxon>Propionibacteriaceae incertae sedis</taxon>
        <taxon>Candidatus Avipropionibacterium</taxon>
    </lineage>
</organism>
<evidence type="ECO:0000313" key="2">
    <source>
        <dbReference type="Proteomes" id="UP000886842"/>
    </source>
</evidence>
<dbReference type="AlphaFoldDB" id="A0A9D1H1B9"/>
<proteinExistence type="predicted"/>
<reference evidence="1" key="1">
    <citation type="submission" date="2020-10" db="EMBL/GenBank/DDBJ databases">
        <authorList>
            <person name="Gilroy R."/>
        </authorList>
    </citation>
    <scope>NUCLEOTIDE SEQUENCE</scope>
    <source>
        <strain evidence="1">ChiGjej1B1-24693</strain>
    </source>
</reference>
<dbReference type="InterPro" id="IPR050772">
    <property type="entry name" value="Hydratase-Decarb/MhpD_sf"/>
</dbReference>
<dbReference type="PANTHER" id="PTHR30143:SF0">
    <property type="entry name" value="2-KETO-4-PENTENOATE HYDRATASE"/>
    <property type="match status" value="1"/>
</dbReference>
<dbReference type="GO" id="GO:0005737">
    <property type="term" value="C:cytoplasm"/>
    <property type="evidence" value="ECO:0007669"/>
    <property type="project" value="TreeGrafter"/>
</dbReference>
<accession>A0A9D1H1B9</accession>
<dbReference type="PANTHER" id="PTHR30143">
    <property type="entry name" value="ACID HYDRATASE"/>
    <property type="match status" value="1"/>
</dbReference>
<dbReference type="SUPFAM" id="SSF56529">
    <property type="entry name" value="FAH"/>
    <property type="match status" value="1"/>
</dbReference>
<dbReference type="GO" id="GO:0008684">
    <property type="term" value="F:2-oxopent-4-enoate hydratase activity"/>
    <property type="evidence" value="ECO:0007669"/>
    <property type="project" value="TreeGrafter"/>
</dbReference>
<dbReference type="EMBL" id="DVLP01000450">
    <property type="protein sequence ID" value="HIT77017.1"/>
    <property type="molecule type" value="Genomic_DNA"/>
</dbReference>
<protein>
    <submittedName>
        <fullName evidence="1">2-keto-4-pentenoate hydratase</fullName>
    </submittedName>
</protein>